<dbReference type="EMBL" id="JBHSQS010000005">
    <property type="protein sequence ID" value="MFC5923819.1"/>
    <property type="molecule type" value="Genomic_DNA"/>
</dbReference>
<gene>
    <name evidence="1" type="ORF">ACFQGL_10755</name>
</gene>
<dbReference type="Proteomes" id="UP001596226">
    <property type="component" value="Unassembled WGS sequence"/>
</dbReference>
<evidence type="ECO:0000313" key="1">
    <source>
        <dbReference type="EMBL" id="MFC5923819.1"/>
    </source>
</evidence>
<organism evidence="1 2">
    <name type="scientific">Micromonospora vulcania</name>
    <dbReference type="NCBI Taxonomy" id="1441873"/>
    <lineage>
        <taxon>Bacteria</taxon>
        <taxon>Bacillati</taxon>
        <taxon>Actinomycetota</taxon>
        <taxon>Actinomycetes</taxon>
        <taxon>Micromonosporales</taxon>
        <taxon>Micromonosporaceae</taxon>
        <taxon>Micromonospora</taxon>
    </lineage>
</organism>
<accession>A0ABW1H2J0</accession>
<evidence type="ECO:0008006" key="3">
    <source>
        <dbReference type="Google" id="ProtNLM"/>
    </source>
</evidence>
<comment type="caution">
    <text evidence="1">The sequence shown here is derived from an EMBL/GenBank/DDBJ whole genome shotgun (WGS) entry which is preliminary data.</text>
</comment>
<reference evidence="2" key="1">
    <citation type="journal article" date="2019" name="Int. J. Syst. Evol. Microbiol.">
        <title>The Global Catalogue of Microorganisms (GCM) 10K type strain sequencing project: providing services to taxonomists for standard genome sequencing and annotation.</title>
        <authorList>
            <consortium name="The Broad Institute Genomics Platform"/>
            <consortium name="The Broad Institute Genome Sequencing Center for Infectious Disease"/>
            <person name="Wu L."/>
            <person name="Ma J."/>
        </authorList>
    </citation>
    <scope>NUCLEOTIDE SEQUENCE [LARGE SCALE GENOMIC DNA]</scope>
    <source>
        <strain evidence="2">CGMCC 4.7144</strain>
    </source>
</reference>
<keyword evidence="2" id="KW-1185">Reference proteome</keyword>
<name>A0ABW1H2J0_9ACTN</name>
<dbReference type="RefSeq" id="WP_377509220.1">
    <property type="nucleotide sequence ID" value="NZ_JBHSQS010000005.1"/>
</dbReference>
<sequence>MSEAYDSIRVGKLLEEVRQGVYDVPQFQRMFSRHRRWVEALMGTLWSSGRIGATLIWRPTDGSERIAGRYRRAPNSALWIVDGQQRITAVAAAFGVQPPWMSTEQWERCGGPLLQMGITNDRDGKPALARPRQHGPYVSLGTVYGASEKEIEGVLAAGNLPTETGFALQVQEKVRHILDVEVLREWLDGDLEEAYKHFINRNKKSTQIGLRPEELALSILAHSFEPLLPDYIDPMIEFAAKHDLSVTVTLHRLNHMLQRMLPQTGSGKAALSVEPAVVEDAADRLKRATDAALRYLAARGLDRDGLISSPAVLNVLVALFDRFQHSQVDDFAFRWIVHTIAGGLQFSRPSLVSSALVAVTQGGSYEDACSRLAALSPPGRPSPFPEPRIHVVSRSKRGWGAVGCLYAMASATGTAGTVRDLRDPDIAFPDRRMSLLPLCENAVRGRLIHHAFMSDATAEVIAAHHGWTRDAYDELAPDNAARAAHQLPIPPKGIKPDEVADWLAKERGPLLARTIDALLQDIGPLWDENPLPPTGRH</sequence>
<proteinExistence type="predicted"/>
<evidence type="ECO:0000313" key="2">
    <source>
        <dbReference type="Proteomes" id="UP001596226"/>
    </source>
</evidence>
<protein>
    <recommendedName>
        <fullName evidence="3">DUF262 domain-containing protein</fullName>
    </recommendedName>
</protein>